<proteinExistence type="inferred from homology"/>
<evidence type="ECO:0000256" key="1">
    <source>
        <dbReference type="ARBA" id="ARBA00009947"/>
    </source>
</evidence>
<dbReference type="RefSeq" id="XP_025731484.1">
    <property type="nucleotide sequence ID" value="XM_025875699.1"/>
</dbReference>
<comment type="similarity">
    <text evidence="1 2">Belongs to the nucleosome assembly protein (NAP) family.</text>
</comment>
<sequence>MCLEVVNLSDWERVEESLGNQKLQTSLASKEMVIAAEGPGGGRRLKPPRARRATSQLGSAKARHAGAPRPRDRPACSGTPGSGMARAGAPETCSATGREARAGGGGKAEELEVGAAAHQGPGPLNLDGPAVDPLEAGSAQADRAYLRLQRRFGHIRCLHLARRSFVVQNIPGFWVTAFLNHPQLSPMIITRDEDMLCHLMHLEVRELRNARAQCKFKFRFGNNLYFRNKVLMKEYECRSLGPVVSVATRIRWHRG</sequence>
<feature type="compositionally biased region" description="Basic residues" evidence="3">
    <location>
        <begin position="43"/>
        <end position="52"/>
    </location>
</feature>
<dbReference type="PANTHER" id="PTHR11875">
    <property type="entry name" value="TESTIS-SPECIFIC Y-ENCODED PROTEIN"/>
    <property type="match status" value="1"/>
</dbReference>
<reference evidence="5" key="2">
    <citation type="submission" date="2025-04" db="UniProtKB">
        <authorList>
            <consortium name="RefSeq"/>
        </authorList>
    </citation>
    <scope>IDENTIFICATION</scope>
    <source>
        <tissue evidence="5">Blood</tissue>
    </source>
</reference>
<evidence type="ECO:0000256" key="3">
    <source>
        <dbReference type="SAM" id="MobiDB-lite"/>
    </source>
</evidence>
<keyword evidence="4" id="KW-1185">Reference proteome</keyword>
<dbReference type="AlphaFoldDB" id="A0A3Q7PCH9"/>
<dbReference type="InterPro" id="IPR037231">
    <property type="entry name" value="NAP-like_sf"/>
</dbReference>
<feature type="region of interest" description="Disordered" evidence="3">
    <location>
        <begin position="37"/>
        <end position="109"/>
    </location>
</feature>
<dbReference type="GO" id="GO:0005634">
    <property type="term" value="C:nucleus"/>
    <property type="evidence" value="ECO:0007669"/>
    <property type="project" value="InterPro"/>
</dbReference>
<gene>
    <name evidence="5" type="primary">LOC112827283</name>
    <name evidence="6" type="synonym">LOC112827639</name>
</gene>
<evidence type="ECO:0000256" key="2">
    <source>
        <dbReference type="RuleBase" id="RU003876"/>
    </source>
</evidence>
<reference key="1">
    <citation type="submission" date="2019-01" db="UniProtKB">
        <authorList>
            <consortium name="RefSeq"/>
        </authorList>
    </citation>
    <scope>IDENTIFICATION</scope>
    <source>
        <tissue evidence="6">Blood</tissue>
    </source>
</reference>
<dbReference type="RefSeq" id="XP_025732060.1">
    <property type="nucleotide sequence ID" value="XM_025876275.1"/>
</dbReference>
<name>A0A3Q7PCH9_CALUR</name>
<accession>A0A3Q7PCH9</accession>
<dbReference type="SUPFAM" id="SSF143113">
    <property type="entry name" value="NAP-like"/>
    <property type="match status" value="1"/>
</dbReference>
<evidence type="ECO:0000313" key="5">
    <source>
        <dbReference type="RefSeq" id="XP_025731484.1"/>
    </source>
</evidence>
<dbReference type="GO" id="GO:0006334">
    <property type="term" value="P:nucleosome assembly"/>
    <property type="evidence" value="ECO:0007669"/>
    <property type="project" value="InterPro"/>
</dbReference>
<evidence type="ECO:0000313" key="4">
    <source>
        <dbReference type="Proteomes" id="UP000286641"/>
    </source>
</evidence>
<dbReference type="Pfam" id="PF00956">
    <property type="entry name" value="NAP"/>
    <property type="match status" value="1"/>
</dbReference>
<dbReference type="InterPro" id="IPR002164">
    <property type="entry name" value="NAP_family"/>
</dbReference>
<evidence type="ECO:0000313" key="6">
    <source>
        <dbReference type="RefSeq" id="XP_025732060.1"/>
    </source>
</evidence>
<dbReference type="Proteomes" id="UP000286641">
    <property type="component" value="Unplaced"/>
</dbReference>
<protein>
    <submittedName>
        <fullName evidence="5 6">Testis-specific Y-encoded-like protein 3</fullName>
    </submittedName>
</protein>
<organism evidence="4 5">
    <name type="scientific">Callorhinus ursinus</name>
    <name type="common">Northern fur seal</name>
    <dbReference type="NCBI Taxonomy" id="34884"/>
    <lineage>
        <taxon>Eukaryota</taxon>
        <taxon>Metazoa</taxon>
        <taxon>Chordata</taxon>
        <taxon>Craniata</taxon>
        <taxon>Vertebrata</taxon>
        <taxon>Euteleostomi</taxon>
        <taxon>Mammalia</taxon>
        <taxon>Eutheria</taxon>
        <taxon>Laurasiatheria</taxon>
        <taxon>Carnivora</taxon>
        <taxon>Caniformia</taxon>
        <taxon>Pinnipedia</taxon>
        <taxon>Otariidae</taxon>
        <taxon>Callorhinus</taxon>
    </lineage>
</organism>
<dbReference type="Gene3D" id="3.30.1120.90">
    <property type="entry name" value="Nucleosome assembly protein"/>
    <property type="match status" value="1"/>
</dbReference>